<organism evidence="1">
    <name type="scientific">Arundo donax</name>
    <name type="common">Giant reed</name>
    <name type="synonym">Donax arundinaceus</name>
    <dbReference type="NCBI Taxonomy" id="35708"/>
    <lineage>
        <taxon>Eukaryota</taxon>
        <taxon>Viridiplantae</taxon>
        <taxon>Streptophyta</taxon>
        <taxon>Embryophyta</taxon>
        <taxon>Tracheophyta</taxon>
        <taxon>Spermatophyta</taxon>
        <taxon>Magnoliopsida</taxon>
        <taxon>Liliopsida</taxon>
        <taxon>Poales</taxon>
        <taxon>Poaceae</taxon>
        <taxon>PACMAD clade</taxon>
        <taxon>Arundinoideae</taxon>
        <taxon>Arundineae</taxon>
        <taxon>Arundo</taxon>
    </lineage>
</organism>
<proteinExistence type="predicted"/>
<evidence type="ECO:0000313" key="1">
    <source>
        <dbReference type="EMBL" id="JAD29404.1"/>
    </source>
</evidence>
<dbReference type="AlphaFoldDB" id="A0A0A8YR95"/>
<protein>
    <submittedName>
        <fullName evidence="1">Uncharacterized protein</fullName>
    </submittedName>
</protein>
<reference evidence="1" key="1">
    <citation type="submission" date="2014-09" db="EMBL/GenBank/DDBJ databases">
        <authorList>
            <person name="Magalhaes I.L.F."/>
            <person name="Oliveira U."/>
            <person name="Santos F.R."/>
            <person name="Vidigal T.H.D.A."/>
            <person name="Brescovit A.D."/>
            <person name="Santos A.J."/>
        </authorList>
    </citation>
    <scope>NUCLEOTIDE SEQUENCE</scope>
    <source>
        <tissue evidence="1">Shoot tissue taken approximately 20 cm above the soil surface</tissue>
    </source>
</reference>
<sequence>MAMADPRGGNQRVGWVSARRWGLDWSRQAVQGKEEAPERWGPGVQ</sequence>
<name>A0A0A8YR95_ARUDO</name>
<dbReference type="EMBL" id="GBRH01268491">
    <property type="protein sequence ID" value="JAD29404.1"/>
    <property type="molecule type" value="Transcribed_RNA"/>
</dbReference>
<accession>A0A0A8YR95</accession>
<reference evidence="1" key="2">
    <citation type="journal article" date="2015" name="Data Brief">
        <title>Shoot transcriptome of the giant reed, Arundo donax.</title>
        <authorList>
            <person name="Barrero R.A."/>
            <person name="Guerrero F.D."/>
            <person name="Moolhuijzen P."/>
            <person name="Goolsby J.A."/>
            <person name="Tidwell J."/>
            <person name="Bellgard S.E."/>
            <person name="Bellgard M.I."/>
        </authorList>
    </citation>
    <scope>NUCLEOTIDE SEQUENCE</scope>
    <source>
        <tissue evidence="1">Shoot tissue taken approximately 20 cm above the soil surface</tissue>
    </source>
</reference>